<dbReference type="AlphaFoldDB" id="A0A7C8REP4"/>
<evidence type="ECO:0000313" key="2">
    <source>
        <dbReference type="Proteomes" id="UP000474640"/>
    </source>
</evidence>
<dbReference type="InterPro" id="IPR036597">
    <property type="entry name" value="Fido-like_dom_sf"/>
</dbReference>
<gene>
    <name evidence="1" type="ORF">TWF970_000794</name>
</gene>
<name>A0A7C8REP4_ORBOL</name>
<evidence type="ECO:0000313" key="1">
    <source>
        <dbReference type="EMBL" id="KAF3283616.1"/>
    </source>
</evidence>
<dbReference type="Gene3D" id="1.10.3290.10">
    <property type="entry name" value="Fido-like domain"/>
    <property type="match status" value="1"/>
</dbReference>
<dbReference type="Proteomes" id="UP000474640">
    <property type="component" value="Unassembled WGS sequence"/>
</dbReference>
<dbReference type="OrthoDB" id="439046at2759"/>
<comment type="caution">
    <text evidence="1">The sequence shown here is derived from an EMBL/GenBank/DDBJ whole genome shotgun (WGS) entry which is preliminary data.</text>
</comment>
<accession>A0A7C8REP4</accession>
<dbReference type="EMBL" id="JAABOJ010000010">
    <property type="protein sequence ID" value="KAF3283616.1"/>
    <property type="molecule type" value="Genomic_DNA"/>
</dbReference>
<reference evidence="1 2" key="1">
    <citation type="submission" date="2020-01" db="EMBL/GenBank/DDBJ databases">
        <authorList>
            <person name="Palmer J.M."/>
        </authorList>
    </citation>
    <scope>NUCLEOTIDE SEQUENCE [LARGE SCALE GENOMIC DNA]</scope>
    <source>
        <strain evidence="1 2">TWF970</strain>
    </source>
</reference>
<organism evidence="1 2">
    <name type="scientific">Orbilia oligospora</name>
    <name type="common">Nematode-trapping fungus</name>
    <name type="synonym">Arthrobotrys oligospora</name>
    <dbReference type="NCBI Taxonomy" id="2813651"/>
    <lineage>
        <taxon>Eukaryota</taxon>
        <taxon>Fungi</taxon>
        <taxon>Dikarya</taxon>
        <taxon>Ascomycota</taxon>
        <taxon>Pezizomycotina</taxon>
        <taxon>Orbiliomycetes</taxon>
        <taxon>Orbiliales</taxon>
        <taxon>Orbiliaceae</taxon>
        <taxon>Orbilia</taxon>
    </lineage>
</organism>
<dbReference type="SUPFAM" id="SSF140931">
    <property type="entry name" value="Fic-like"/>
    <property type="match status" value="1"/>
</dbReference>
<protein>
    <submittedName>
        <fullName evidence="1">Uncharacterized protein</fullName>
    </submittedName>
</protein>
<proteinExistence type="predicted"/>
<sequence length="369" mass="40903">MDHETLNFPLKLAAKSHQLPEFKSLVSGRTTTRHPSLYKSDPNSTDTLNDTYERAITLMIAIRSHCKYTPEEPLSQAIQTELINLIYGSNFIEYAGADYTTTTAICTKLFNEYVSPDEILNTLQTTTTTTTTTDENTGGTTATTTIAVDKKGGMEVIQHAKALTYFLQKFYIEEEPLTESLILQTHRILCEGTTHSNGTPWQEWAGIYRTHETAASSIPPTININPSRLQKSIFIRATAVPKYMTDMVEDFKSLTGEAEIGNFDVIDPFEIAAWLCTRILLSGVLMRYTGLVACIGDEGETDSTAGGGRDEYLGIVNKANKIFHDEDGEVDVEAQTSHVRLTELVVRKVLECAERLVEVVIKAGDVEGE</sequence>